<dbReference type="AlphaFoldDB" id="A0A943L675"/>
<dbReference type="RefSeq" id="WP_311437244.1">
    <property type="nucleotide sequence ID" value="NZ_CAUPKI010000002.1"/>
</dbReference>
<evidence type="ECO:0000256" key="1">
    <source>
        <dbReference type="SAM" id="Phobius"/>
    </source>
</evidence>
<organism evidence="2 3">
    <name type="scientific">Finegoldia magna</name>
    <name type="common">Peptostreptococcus magnus</name>
    <dbReference type="NCBI Taxonomy" id="1260"/>
    <lineage>
        <taxon>Bacteria</taxon>
        <taxon>Bacillati</taxon>
        <taxon>Bacillota</taxon>
        <taxon>Tissierellia</taxon>
        <taxon>Tissierellales</taxon>
        <taxon>Peptoniphilaceae</taxon>
        <taxon>Finegoldia</taxon>
    </lineage>
</organism>
<sequence length="142" mass="16556">MDKLENHRNEMIRMRDNEICEILIENNVGSQKIINVIEYFKLELEPINEVHKEYPILNSISSFGANLFSLILGIIACSLIDKKLIQNGVKIYAIAIAVLILVFIVIVIIKIYIYFNRKDKYANQTRKLIIVLKRIKLLNRII</sequence>
<feature type="transmembrane region" description="Helical" evidence="1">
    <location>
        <begin position="92"/>
        <end position="115"/>
    </location>
</feature>
<gene>
    <name evidence="2" type="ORF">KIA07_01015</name>
</gene>
<reference evidence="2" key="1">
    <citation type="submission" date="2021-02" db="EMBL/GenBank/DDBJ databases">
        <title>Infant gut strain persistence is associated with maternal origin, phylogeny, and functional potential including surface adhesion and iron acquisition.</title>
        <authorList>
            <person name="Lou Y.C."/>
        </authorList>
    </citation>
    <scope>NUCLEOTIDE SEQUENCE</scope>
    <source>
        <strain evidence="2">L3_058_000G1_dasL3_058_000G1_concoct_72</strain>
    </source>
</reference>
<keyword evidence="1" id="KW-1133">Transmembrane helix</keyword>
<keyword evidence="1" id="KW-0472">Membrane</keyword>
<proteinExistence type="predicted"/>
<name>A0A943L675_FINMA</name>
<accession>A0A943L675</accession>
<dbReference type="EMBL" id="JAHAIK010000002">
    <property type="protein sequence ID" value="MBS5964237.1"/>
    <property type="molecule type" value="Genomic_DNA"/>
</dbReference>
<evidence type="ECO:0000313" key="3">
    <source>
        <dbReference type="Proteomes" id="UP000730862"/>
    </source>
</evidence>
<dbReference type="Proteomes" id="UP000730862">
    <property type="component" value="Unassembled WGS sequence"/>
</dbReference>
<protein>
    <submittedName>
        <fullName evidence="2">Uncharacterized protein</fullName>
    </submittedName>
</protein>
<evidence type="ECO:0000313" key="2">
    <source>
        <dbReference type="EMBL" id="MBS5964237.1"/>
    </source>
</evidence>
<comment type="caution">
    <text evidence="2">The sequence shown here is derived from an EMBL/GenBank/DDBJ whole genome shotgun (WGS) entry which is preliminary data.</text>
</comment>
<keyword evidence="1" id="KW-0812">Transmembrane</keyword>
<feature type="transmembrane region" description="Helical" evidence="1">
    <location>
        <begin position="60"/>
        <end position="80"/>
    </location>
</feature>